<dbReference type="Gene3D" id="3.30.1490.20">
    <property type="entry name" value="ATP-grasp fold, A domain"/>
    <property type="match status" value="1"/>
</dbReference>
<protein>
    <submittedName>
        <fullName evidence="6">ATP-grasp domain protein</fullName>
    </submittedName>
</protein>
<dbReference type="InterPro" id="IPR011761">
    <property type="entry name" value="ATP-grasp"/>
</dbReference>
<evidence type="ECO:0000256" key="1">
    <source>
        <dbReference type="ARBA" id="ARBA00022598"/>
    </source>
</evidence>
<evidence type="ECO:0000313" key="6">
    <source>
        <dbReference type="EMBL" id="CCO13050.2"/>
    </source>
</evidence>
<sequence>MKLIAILNRYSENTLDYKKALNNIEADFLFITRTKHKDIFKDYFSNRKTFDTFHENKNIENFLSEINLKNKIDSIVVSHEFDIEKAAHIREKLKIKGQSLNSAVCFRDKNVMKEKLKDIVNIPKFSQINNFSELENFKKEHGYPFIVKPIDGAGSVGFFQFHNNNDWEEYRLHKHNYPLIAEEFIFGEMYHLDGIFSNGEIKAFSSGIYVNGCLAFFENKYNGSVLISENSLMYARLKTEITKVLQALETPNHAISFHGEFFHTADDKLIFCEVGSRVGGGKINEVFELKYGINLLNESIRAQCDPEYDNTKLNITTSKYEYGWMLVPPKKAILVSINENIPFDWIVKISFRKSKIGEFLDGGNSSVSEYVSVIIKGKDSEEVKKEWKSLING</sequence>
<dbReference type="Gene3D" id="3.40.50.20">
    <property type="match status" value="1"/>
</dbReference>
<dbReference type="RefSeq" id="WP_015077936.1">
    <property type="nucleotide sequence ID" value="NC_019425.2"/>
</dbReference>
<organism evidence="6 7">
    <name type="scientific">Carnobacterium maltaromaticum LMA28</name>
    <dbReference type="NCBI Taxonomy" id="1234679"/>
    <lineage>
        <taxon>Bacteria</taxon>
        <taxon>Bacillati</taxon>
        <taxon>Bacillota</taxon>
        <taxon>Bacilli</taxon>
        <taxon>Lactobacillales</taxon>
        <taxon>Carnobacteriaceae</taxon>
        <taxon>Carnobacterium</taxon>
    </lineage>
</organism>
<dbReference type="InterPro" id="IPR013815">
    <property type="entry name" value="ATP_grasp_subdomain_1"/>
</dbReference>
<dbReference type="GO" id="GO:0005524">
    <property type="term" value="F:ATP binding"/>
    <property type="evidence" value="ECO:0007669"/>
    <property type="project" value="UniProtKB-UniRule"/>
</dbReference>
<keyword evidence="7" id="KW-1185">Reference proteome</keyword>
<dbReference type="EMBL" id="HE999757">
    <property type="protein sequence ID" value="CCO13050.2"/>
    <property type="molecule type" value="Genomic_DNA"/>
</dbReference>
<keyword evidence="3 4" id="KW-0067">ATP-binding</keyword>
<dbReference type="Gene3D" id="3.30.470.20">
    <property type="entry name" value="ATP-grasp fold, B domain"/>
    <property type="match status" value="1"/>
</dbReference>
<name>K8E7U8_CARML</name>
<keyword evidence="2 4" id="KW-0547">Nucleotide-binding</keyword>
<dbReference type="eggNOG" id="COG1181">
    <property type="taxonomic scope" value="Bacteria"/>
</dbReference>
<dbReference type="SUPFAM" id="SSF56059">
    <property type="entry name" value="Glutathione synthetase ATP-binding domain-like"/>
    <property type="match status" value="1"/>
</dbReference>
<feature type="domain" description="ATP-grasp" evidence="5">
    <location>
        <begin position="112"/>
        <end position="304"/>
    </location>
</feature>
<dbReference type="PANTHER" id="PTHR43585:SF2">
    <property type="entry name" value="ATP-GRASP ENZYME FSQD"/>
    <property type="match status" value="1"/>
</dbReference>
<reference evidence="7" key="1">
    <citation type="journal article" date="2013" name="Genome Announc.">
        <title>Complete Chromosome Sequence of Carnobacterium maltaromaticum LMA 28.</title>
        <authorList>
            <person name="Cailliez-Grimal C."/>
            <person name="Chaillou S."/>
            <person name="Anba-Mondoloni J."/>
            <person name="Loux V."/>
            <person name="Afzal M.I."/>
            <person name="Rahman A."/>
            <person name="Kergourlay G."/>
            <person name="Champomier-Verges M.C."/>
            <person name="Zagorec M."/>
            <person name="Dalgaard P."/>
            <person name="Leisner J.J."/>
            <person name="Prevost H."/>
            <person name="Revol-Junelles A.M."/>
            <person name="Borges F."/>
        </authorList>
    </citation>
    <scope>NUCLEOTIDE SEQUENCE</scope>
    <source>
        <strain evidence="7">LMA28</strain>
    </source>
</reference>
<evidence type="ECO:0000256" key="3">
    <source>
        <dbReference type="ARBA" id="ARBA00022840"/>
    </source>
</evidence>
<dbReference type="PANTHER" id="PTHR43585">
    <property type="entry name" value="FUMIPYRROLE BIOSYNTHESIS PROTEIN C"/>
    <property type="match status" value="1"/>
</dbReference>
<gene>
    <name evidence="6" type="ORF">BN424_3645</name>
</gene>
<evidence type="ECO:0000259" key="5">
    <source>
        <dbReference type="PROSITE" id="PS50975"/>
    </source>
</evidence>
<dbReference type="InterPro" id="IPR003806">
    <property type="entry name" value="ATP-grasp_PylC-type"/>
</dbReference>
<keyword evidence="1" id="KW-0436">Ligase</keyword>
<dbReference type="GO" id="GO:0016874">
    <property type="term" value="F:ligase activity"/>
    <property type="evidence" value="ECO:0007669"/>
    <property type="project" value="UniProtKB-KW"/>
</dbReference>
<dbReference type="HOGENOM" id="CLU_029016_4_1_9"/>
<proteinExistence type="predicted"/>
<dbReference type="PROSITE" id="PS50975">
    <property type="entry name" value="ATP_GRASP"/>
    <property type="match status" value="1"/>
</dbReference>
<accession>K8E7U8</accession>
<dbReference type="AlphaFoldDB" id="K8E7U8"/>
<evidence type="ECO:0000256" key="2">
    <source>
        <dbReference type="ARBA" id="ARBA00022741"/>
    </source>
</evidence>
<dbReference type="OrthoDB" id="9803907at2"/>
<evidence type="ECO:0000313" key="7">
    <source>
        <dbReference type="Proteomes" id="UP000000212"/>
    </source>
</evidence>
<dbReference type="GO" id="GO:0046872">
    <property type="term" value="F:metal ion binding"/>
    <property type="evidence" value="ECO:0007669"/>
    <property type="project" value="InterPro"/>
</dbReference>
<dbReference type="InterPro" id="IPR052032">
    <property type="entry name" value="ATP-dep_AA_Ligase"/>
</dbReference>
<dbReference type="STRING" id="1234679.BN424_3645"/>
<dbReference type="Proteomes" id="UP000000212">
    <property type="component" value="Chromosome"/>
</dbReference>
<dbReference type="Pfam" id="PF02655">
    <property type="entry name" value="ATP-grasp_3"/>
    <property type="match status" value="1"/>
</dbReference>
<evidence type="ECO:0000256" key="4">
    <source>
        <dbReference type="PROSITE-ProRule" id="PRU00409"/>
    </source>
</evidence>
<dbReference type="KEGG" id="cml:BN424_3645"/>